<dbReference type="Proteomes" id="UP000053537">
    <property type="component" value="Unassembled WGS sequence"/>
</dbReference>
<protein>
    <submittedName>
        <fullName evidence="1">Uncharacterized protein</fullName>
    </submittedName>
</protein>
<keyword evidence="2" id="KW-1185">Reference proteome</keyword>
<organism evidence="1 2">
    <name type="scientific">Acanthisitta chloris</name>
    <name type="common">rifleman</name>
    <dbReference type="NCBI Taxonomy" id="57068"/>
    <lineage>
        <taxon>Eukaryota</taxon>
        <taxon>Metazoa</taxon>
        <taxon>Chordata</taxon>
        <taxon>Craniata</taxon>
        <taxon>Vertebrata</taxon>
        <taxon>Euteleostomi</taxon>
        <taxon>Archelosauria</taxon>
        <taxon>Archosauria</taxon>
        <taxon>Dinosauria</taxon>
        <taxon>Saurischia</taxon>
        <taxon>Theropoda</taxon>
        <taxon>Coelurosauria</taxon>
        <taxon>Aves</taxon>
        <taxon>Neognathae</taxon>
        <taxon>Neoaves</taxon>
        <taxon>Telluraves</taxon>
        <taxon>Australaves</taxon>
        <taxon>Passeriformes</taxon>
        <taxon>Acanthisittidae</taxon>
        <taxon>Acanthisitta</taxon>
    </lineage>
</organism>
<dbReference type="EMBL" id="KK837030">
    <property type="protein sequence ID" value="KFP80363.1"/>
    <property type="molecule type" value="Genomic_DNA"/>
</dbReference>
<proteinExistence type="predicted"/>
<reference evidence="1 2" key="1">
    <citation type="submission" date="2014-04" db="EMBL/GenBank/DDBJ databases">
        <title>Genome evolution of avian class.</title>
        <authorList>
            <person name="Zhang G."/>
            <person name="Li C."/>
        </authorList>
    </citation>
    <scope>NUCLEOTIDE SEQUENCE [LARGE SCALE GENOMIC DNA]</scope>
    <source>
        <strain evidence="1">BGI_N310</strain>
    </source>
</reference>
<dbReference type="AlphaFoldDB" id="A0A091MS80"/>
<feature type="non-terminal residue" evidence="1">
    <location>
        <position position="101"/>
    </location>
</feature>
<sequence>MLSDYGHGRHGAINLPFSDLEPQAYLKFSEPGELGFAARQRGLHQNTTAGHFEKRAVQEKLTTQTQQSFCPAESALKDDFPERLTNLDVANRDEDSWLLDC</sequence>
<evidence type="ECO:0000313" key="1">
    <source>
        <dbReference type="EMBL" id="KFP80363.1"/>
    </source>
</evidence>
<name>A0A091MS80_9PASS</name>
<gene>
    <name evidence="1" type="ORF">N310_14057</name>
</gene>
<accession>A0A091MS80</accession>
<evidence type="ECO:0000313" key="2">
    <source>
        <dbReference type="Proteomes" id="UP000053537"/>
    </source>
</evidence>